<reference evidence="1 2" key="1">
    <citation type="journal article" date="2014" name="Genome Announc.">
        <title>Draft Genome Sequence of Streptomyces fradiae ATCC 19609, a Strain Highly Sensitive to Antibiotics.</title>
        <authorList>
            <person name="Bekker O.B."/>
            <person name="Klimina K.M."/>
            <person name="Vatlin A.A."/>
            <person name="Zakharevich N.V."/>
            <person name="Kasianov A.S."/>
            <person name="Danilenko V.N."/>
        </authorList>
    </citation>
    <scope>NUCLEOTIDE SEQUENCE [LARGE SCALE GENOMIC DNA]</scope>
    <source>
        <strain evidence="1 2">ATCC 19609</strain>
    </source>
</reference>
<dbReference type="RefSeq" id="WP_043473944.1">
    <property type="nucleotide sequence ID" value="NZ_JNAD02000013.1"/>
</dbReference>
<organism evidence="1 2">
    <name type="scientific">Streptomyces xinghaiensis</name>
    <dbReference type="NCBI Taxonomy" id="1038928"/>
    <lineage>
        <taxon>Bacteria</taxon>
        <taxon>Bacillati</taxon>
        <taxon>Actinomycetota</taxon>
        <taxon>Actinomycetes</taxon>
        <taxon>Kitasatosporales</taxon>
        <taxon>Streptomycetaceae</taxon>
        <taxon>Streptomyces</taxon>
    </lineage>
</organism>
<comment type="caution">
    <text evidence="1">The sequence shown here is derived from an EMBL/GenBank/DDBJ whole genome shotgun (WGS) entry which is preliminary data.</text>
</comment>
<gene>
    <name evidence="1" type="ORF">SFRA_025090</name>
</gene>
<sequence>MPLPEWVDFAGLYVGVARTAPSGADAALLAALAELGLVVSQARLERWRAAHYLLPHPRRSLGRGRGTASELREATVSRAAWLALASRQGRSLPPGLAWSLWAIDGTPKGLARLRAEVIGRLERYGRQLAPPATPAECAGGDLVEAGWQRRHDAAGRAARRVAGRDQHALLREVVNTATGDPNAVPSLPRVDDVGLAHVVARILAGGGEDVGEDEFVQAVAQAWPGQAEEVEAAAARRAAVGAAEEEWVGFPLAEGLRALTDAVRWAPDAALREAAELVTVTAAVQETVLVRLGPAALDGRPPPPPVLGHVGPQAMATVLADPVWAGWGRHMPLDAGSPAWPVAAAFHIALVLLLPGQAAAVAGYRARLQGLIRPPGSPAGCPGP</sequence>
<dbReference type="OrthoDB" id="4338981at2"/>
<evidence type="ECO:0000313" key="1">
    <source>
        <dbReference type="EMBL" id="RKM92659.1"/>
    </source>
</evidence>
<evidence type="ECO:0000313" key="2">
    <source>
        <dbReference type="Proteomes" id="UP000028058"/>
    </source>
</evidence>
<dbReference type="Proteomes" id="UP000028058">
    <property type="component" value="Unassembled WGS sequence"/>
</dbReference>
<dbReference type="AlphaFoldDB" id="A0A3R7FPB7"/>
<proteinExistence type="predicted"/>
<name>A0A3R7FPB7_9ACTN</name>
<dbReference type="EMBL" id="JNAD02000013">
    <property type="protein sequence ID" value="RKM92659.1"/>
    <property type="molecule type" value="Genomic_DNA"/>
</dbReference>
<protein>
    <submittedName>
        <fullName evidence="1">Uncharacterized protein</fullName>
    </submittedName>
</protein>
<keyword evidence="2" id="KW-1185">Reference proteome</keyword>
<accession>A0A3R7FPB7</accession>